<dbReference type="PANTHER" id="PTHR23274:SF48">
    <property type="entry name" value="ATP-DEPENDENT DNA HELICASE"/>
    <property type="match status" value="1"/>
</dbReference>
<dbReference type="SUPFAM" id="SSF52540">
    <property type="entry name" value="P-loop containing nucleoside triphosphate hydrolases"/>
    <property type="match status" value="1"/>
</dbReference>
<dbReference type="AlphaFoldDB" id="A0A835CJF0"/>
<dbReference type="Proteomes" id="UP000634136">
    <property type="component" value="Unassembled WGS sequence"/>
</dbReference>
<keyword evidence="1" id="KW-0547">Nucleotide-binding</keyword>
<sequence length="115" mass="13097">MIEASIMSGKFAGEKVLIARMLISPSDYKLPFKFQRRQFPVVLSFAMTITKSQGQTLSNVGIYIPRPVFSHGQLYVAVSHVRKRSGLKILVTDANRRQMITTTNFVFKEIFQNVK</sequence>
<dbReference type="EMBL" id="JAAIUW010000002">
    <property type="protein sequence ID" value="KAF7842220.1"/>
    <property type="molecule type" value="Genomic_DNA"/>
</dbReference>
<name>A0A835CJF0_9FABA</name>
<dbReference type="InterPro" id="IPR027417">
    <property type="entry name" value="P-loop_NTPase"/>
</dbReference>
<protein>
    <submittedName>
        <fullName evidence="1">ATP-dependent DNA helicase PIF1-like</fullName>
    </submittedName>
</protein>
<dbReference type="GO" id="GO:0006260">
    <property type="term" value="P:DNA replication"/>
    <property type="evidence" value="ECO:0007669"/>
    <property type="project" value="TreeGrafter"/>
</dbReference>
<evidence type="ECO:0000313" key="1">
    <source>
        <dbReference type="EMBL" id="KAF7842220.1"/>
    </source>
</evidence>
<dbReference type="OrthoDB" id="1934841at2759"/>
<keyword evidence="1" id="KW-0378">Hydrolase</keyword>
<comment type="caution">
    <text evidence="1">The sequence shown here is derived from an EMBL/GenBank/DDBJ whole genome shotgun (WGS) entry which is preliminary data.</text>
</comment>
<keyword evidence="2" id="KW-1185">Reference proteome</keyword>
<gene>
    <name evidence="1" type="ORF">G2W53_004518</name>
</gene>
<keyword evidence="1" id="KW-0067">ATP-binding</keyword>
<dbReference type="Gene3D" id="3.40.50.300">
    <property type="entry name" value="P-loop containing nucleotide triphosphate hydrolases"/>
    <property type="match status" value="1"/>
</dbReference>
<dbReference type="PANTHER" id="PTHR23274">
    <property type="entry name" value="DNA HELICASE-RELATED"/>
    <property type="match status" value="1"/>
</dbReference>
<dbReference type="GO" id="GO:0005657">
    <property type="term" value="C:replication fork"/>
    <property type="evidence" value="ECO:0007669"/>
    <property type="project" value="TreeGrafter"/>
</dbReference>
<evidence type="ECO:0000313" key="2">
    <source>
        <dbReference type="Proteomes" id="UP000634136"/>
    </source>
</evidence>
<accession>A0A835CJF0</accession>
<keyword evidence="1" id="KW-0347">Helicase</keyword>
<dbReference type="GO" id="GO:0004386">
    <property type="term" value="F:helicase activity"/>
    <property type="evidence" value="ECO:0007669"/>
    <property type="project" value="UniProtKB-KW"/>
</dbReference>
<dbReference type="CDD" id="cd18809">
    <property type="entry name" value="SF1_C_RecD"/>
    <property type="match status" value="1"/>
</dbReference>
<proteinExistence type="predicted"/>
<reference evidence="1" key="1">
    <citation type="submission" date="2020-09" db="EMBL/GenBank/DDBJ databases">
        <title>Genome-Enabled Discovery of Anthraquinone Biosynthesis in Senna tora.</title>
        <authorList>
            <person name="Kang S.-H."/>
            <person name="Pandey R.P."/>
            <person name="Lee C.-M."/>
            <person name="Sim J.-S."/>
            <person name="Jeong J.-T."/>
            <person name="Choi B.-S."/>
            <person name="Jung M."/>
            <person name="Ginzburg D."/>
            <person name="Zhao K."/>
            <person name="Won S.Y."/>
            <person name="Oh T.-J."/>
            <person name="Yu Y."/>
            <person name="Kim N.-H."/>
            <person name="Lee O.R."/>
            <person name="Lee T.-H."/>
            <person name="Bashyal P."/>
            <person name="Kim T.-S."/>
            <person name="Lee W.-H."/>
            <person name="Kawkins C."/>
            <person name="Kim C.-K."/>
            <person name="Kim J.S."/>
            <person name="Ahn B.O."/>
            <person name="Rhee S.Y."/>
            <person name="Sohng J.K."/>
        </authorList>
    </citation>
    <scope>NUCLEOTIDE SEQUENCE</scope>
    <source>
        <tissue evidence="1">Leaf</tissue>
    </source>
</reference>
<organism evidence="1 2">
    <name type="scientific">Senna tora</name>
    <dbReference type="NCBI Taxonomy" id="362788"/>
    <lineage>
        <taxon>Eukaryota</taxon>
        <taxon>Viridiplantae</taxon>
        <taxon>Streptophyta</taxon>
        <taxon>Embryophyta</taxon>
        <taxon>Tracheophyta</taxon>
        <taxon>Spermatophyta</taxon>
        <taxon>Magnoliopsida</taxon>
        <taxon>eudicotyledons</taxon>
        <taxon>Gunneridae</taxon>
        <taxon>Pentapetalae</taxon>
        <taxon>rosids</taxon>
        <taxon>fabids</taxon>
        <taxon>Fabales</taxon>
        <taxon>Fabaceae</taxon>
        <taxon>Caesalpinioideae</taxon>
        <taxon>Cassia clade</taxon>
        <taxon>Senna</taxon>
    </lineage>
</organism>
<dbReference type="FunFam" id="3.40.50.300:FF:002884">
    <property type="entry name" value="ATP-dependent DNA helicase"/>
    <property type="match status" value="1"/>
</dbReference>